<name>A0A085NBQ9_9BILA</name>
<gene>
    <name evidence="1" type="ORF">M514_20771</name>
</gene>
<dbReference type="AlphaFoldDB" id="A0A085NBQ9"/>
<accession>A0A085NBQ9</accession>
<organism evidence="1">
    <name type="scientific">Trichuris suis</name>
    <name type="common">pig whipworm</name>
    <dbReference type="NCBI Taxonomy" id="68888"/>
    <lineage>
        <taxon>Eukaryota</taxon>
        <taxon>Metazoa</taxon>
        <taxon>Ecdysozoa</taxon>
        <taxon>Nematoda</taxon>
        <taxon>Enoplea</taxon>
        <taxon>Dorylaimia</taxon>
        <taxon>Trichinellida</taxon>
        <taxon>Trichuridae</taxon>
        <taxon>Trichuris</taxon>
    </lineage>
</organism>
<dbReference type="Proteomes" id="UP000030758">
    <property type="component" value="Unassembled WGS sequence"/>
</dbReference>
<dbReference type="EMBL" id="KL367519">
    <property type="protein sequence ID" value="KFD66905.1"/>
    <property type="molecule type" value="Genomic_DNA"/>
</dbReference>
<protein>
    <submittedName>
        <fullName evidence="1">Uncharacterized protein</fullName>
    </submittedName>
</protein>
<evidence type="ECO:0000313" key="1">
    <source>
        <dbReference type="EMBL" id="KFD66905.1"/>
    </source>
</evidence>
<proteinExistence type="predicted"/>
<reference evidence="1" key="1">
    <citation type="journal article" date="2014" name="Nat. Genet.">
        <title>Genome and transcriptome of the porcine whipworm Trichuris suis.</title>
        <authorList>
            <person name="Jex A.R."/>
            <person name="Nejsum P."/>
            <person name="Schwarz E.M."/>
            <person name="Hu L."/>
            <person name="Young N.D."/>
            <person name="Hall R.S."/>
            <person name="Korhonen P.K."/>
            <person name="Liao S."/>
            <person name="Thamsborg S."/>
            <person name="Xia J."/>
            <person name="Xu P."/>
            <person name="Wang S."/>
            <person name="Scheerlinck J.P."/>
            <person name="Hofmann A."/>
            <person name="Sternberg P.W."/>
            <person name="Wang J."/>
            <person name="Gasser R.B."/>
        </authorList>
    </citation>
    <scope>NUCLEOTIDE SEQUENCE [LARGE SCALE GENOMIC DNA]</scope>
    <source>
        <strain evidence="1">DCEP-RM93F</strain>
    </source>
</reference>
<sequence>MGAPEKKCRQYGAEYLKCGFIQSPWNLQQPLCLICEKTFANEVMKPSKLIKAREVRLLMNKAFTVDKSNDTEQSAATLARARVSRALGVALIYPYLTWALVTCRPRSGISGPQAIRAAAGANIDVLSWEKHPLQTCLGSFLLSPPSLQYPRQKVGTETAVTAVNYSIPNETANVQYPATANNGKQVH</sequence>